<evidence type="ECO:0000259" key="2">
    <source>
        <dbReference type="PROSITE" id="PS50943"/>
    </source>
</evidence>
<dbReference type="CDD" id="cd00093">
    <property type="entry name" value="HTH_XRE"/>
    <property type="match status" value="1"/>
</dbReference>
<dbReference type="PANTHER" id="PTHR46558:SF4">
    <property type="entry name" value="DNA-BIDING PHAGE PROTEIN"/>
    <property type="match status" value="1"/>
</dbReference>
<reference evidence="3 4" key="1">
    <citation type="submission" date="2021-01" db="EMBL/GenBank/DDBJ databases">
        <title>Genomic Encyclopedia of Type Strains, Phase IV (KMG-IV): sequencing the most valuable type-strain genomes for metagenomic binning, comparative biology and taxonomic classification.</title>
        <authorList>
            <person name="Goeker M."/>
        </authorList>
    </citation>
    <scope>NUCLEOTIDE SEQUENCE [LARGE SCALE GENOMIC DNA]</scope>
    <source>
        <strain evidence="3 4">DSM 104297</strain>
    </source>
</reference>
<gene>
    <name evidence="3" type="ORF">JOC83_003495</name>
</gene>
<dbReference type="EMBL" id="JAFBFC010000007">
    <property type="protein sequence ID" value="MBM7704638.1"/>
    <property type="molecule type" value="Genomic_DNA"/>
</dbReference>
<accession>A0ABS2QYR4</accession>
<dbReference type="SMART" id="SM00530">
    <property type="entry name" value="HTH_XRE"/>
    <property type="match status" value="1"/>
</dbReference>
<dbReference type="InterPro" id="IPR010982">
    <property type="entry name" value="Lambda_DNA-bd_dom_sf"/>
</dbReference>
<comment type="caution">
    <text evidence="3">The sequence shown here is derived from an EMBL/GenBank/DDBJ whole genome shotgun (WGS) entry which is preliminary data.</text>
</comment>
<keyword evidence="1" id="KW-0238">DNA-binding</keyword>
<dbReference type="RefSeq" id="WP_205188634.1">
    <property type="nucleotide sequence ID" value="NZ_JAFBFC010000007.1"/>
</dbReference>
<protein>
    <submittedName>
        <fullName evidence="3">Transcriptional regulator with XRE-family HTH domain</fullName>
    </submittedName>
</protein>
<feature type="domain" description="HTH cro/C1-type" evidence="2">
    <location>
        <begin position="8"/>
        <end position="62"/>
    </location>
</feature>
<dbReference type="InterPro" id="IPR001387">
    <property type="entry name" value="Cro/C1-type_HTH"/>
</dbReference>
<dbReference type="Pfam" id="PF01381">
    <property type="entry name" value="HTH_3"/>
    <property type="match status" value="1"/>
</dbReference>
<organism evidence="3 4">
    <name type="scientific">Priestia iocasae</name>
    <dbReference type="NCBI Taxonomy" id="2291674"/>
    <lineage>
        <taxon>Bacteria</taxon>
        <taxon>Bacillati</taxon>
        <taxon>Bacillota</taxon>
        <taxon>Bacilli</taxon>
        <taxon>Bacillales</taxon>
        <taxon>Bacillaceae</taxon>
        <taxon>Priestia</taxon>
    </lineage>
</organism>
<evidence type="ECO:0000256" key="1">
    <source>
        <dbReference type="ARBA" id="ARBA00023125"/>
    </source>
</evidence>
<dbReference type="SUPFAM" id="SSF47413">
    <property type="entry name" value="lambda repressor-like DNA-binding domains"/>
    <property type="match status" value="1"/>
</dbReference>
<dbReference type="Proteomes" id="UP000809829">
    <property type="component" value="Unassembled WGS sequence"/>
</dbReference>
<dbReference type="PANTHER" id="PTHR46558">
    <property type="entry name" value="TRACRIPTIONAL REGULATORY PROTEIN-RELATED-RELATED"/>
    <property type="match status" value="1"/>
</dbReference>
<keyword evidence="4" id="KW-1185">Reference proteome</keyword>
<proteinExistence type="predicted"/>
<dbReference type="Gene3D" id="1.10.260.40">
    <property type="entry name" value="lambda repressor-like DNA-binding domains"/>
    <property type="match status" value="1"/>
</dbReference>
<sequence>MKSVGQNIQMYRELKKMSQQDLALKVRVGLSAIQKYEKGEQLPDTQVLLRISTVLDIPASELMINDEKHTLFSLDEELLLLIEEIGVKKAKIVLRKVKELNDDEYRDLMKTVYKNKYEEINAPDLK</sequence>
<evidence type="ECO:0000313" key="4">
    <source>
        <dbReference type="Proteomes" id="UP000809829"/>
    </source>
</evidence>
<dbReference type="PROSITE" id="PS50943">
    <property type="entry name" value="HTH_CROC1"/>
    <property type="match status" value="1"/>
</dbReference>
<evidence type="ECO:0000313" key="3">
    <source>
        <dbReference type="EMBL" id="MBM7704638.1"/>
    </source>
</evidence>
<name>A0ABS2QYR4_9BACI</name>